<dbReference type="PANTHER" id="PTHR13121">
    <property type="entry name" value="GPI TRANSAMIDASE COMPONENT PIG-U"/>
    <property type="match status" value="1"/>
</dbReference>
<evidence type="ECO:0000256" key="7">
    <source>
        <dbReference type="ARBA" id="ARBA00022989"/>
    </source>
</evidence>
<name>A0A8H5BIE7_9AGAR</name>
<evidence type="ECO:0000313" key="10">
    <source>
        <dbReference type="EMBL" id="KAF5322732.1"/>
    </source>
</evidence>
<evidence type="ECO:0008006" key="12">
    <source>
        <dbReference type="Google" id="ProtNLM"/>
    </source>
</evidence>
<dbReference type="PANTHER" id="PTHR13121:SF0">
    <property type="entry name" value="PHOSPHATIDYLINOSITOL GLYCAN ANCHOR BIOSYNTHESIS CLASS U PROTEIN"/>
    <property type="match status" value="1"/>
</dbReference>
<keyword evidence="8 9" id="KW-0472">Membrane</keyword>
<dbReference type="Proteomes" id="UP000567179">
    <property type="component" value="Unassembled WGS sequence"/>
</dbReference>
<evidence type="ECO:0000256" key="1">
    <source>
        <dbReference type="ARBA" id="ARBA00004477"/>
    </source>
</evidence>
<comment type="subcellular location">
    <subcellularLocation>
        <location evidence="1">Endoplasmic reticulum membrane</location>
        <topology evidence="1">Multi-pass membrane protein</topology>
    </subcellularLocation>
</comment>
<dbReference type="OrthoDB" id="549017at2759"/>
<keyword evidence="7 9" id="KW-1133">Transmembrane helix</keyword>
<evidence type="ECO:0000256" key="4">
    <source>
        <dbReference type="ARBA" id="ARBA00022502"/>
    </source>
</evidence>
<evidence type="ECO:0000256" key="8">
    <source>
        <dbReference type="ARBA" id="ARBA00023136"/>
    </source>
</evidence>
<dbReference type="EMBL" id="JAACJJ010000028">
    <property type="protein sequence ID" value="KAF5322732.1"/>
    <property type="molecule type" value="Genomic_DNA"/>
</dbReference>
<comment type="similarity">
    <text evidence="3">Belongs to the PIGU family.</text>
</comment>
<organism evidence="10 11">
    <name type="scientific">Psilocybe cf. subviscida</name>
    <dbReference type="NCBI Taxonomy" id="2480587"/>
    <lineage>
        <taxon>Eukaryota</taxon>
        <taxon>Fungi</taxon>
        <taxon>Dikarya</taxon>
        <taxon>Basidiomycota</taxon>
        <taxon>Agaricomycotina</taxon>
        <taxon>Agaricomycetes</taxon>
        <taxon>Agaricomycetidae</taxon>
        <taxon>Agaricales</taxon>
        <taxon>Agaricineae</taxon>
        <taxon>Strophariaceae</taxon>
        <taxon>Psilocybe</taxon>
    </lineage>
</organism>
<keyword evidence="11" id="KW-1185">Reference proteome</keyword>
<comment type="pathway">
    <text evidence="2">Glycolipid biosynthesis; glycosylphosphatidylinositol-anchor biosynthesis.</text>
</comment>
<dbReference type="Pfam" id="PF06728">
    <property type="entry name" value="PIG-U"/>
    <property type="match status" value="1"/>
</dbReference>
<proteinExistence type="inferred from homology"/>
<feature type="transmembrane region" description="Helical" evidence="9">
    <location>
        <begin position="244"/>
        <end position="267"/>
    </location>
</feature>
<dbReference type="GO" id="GO:0016255">
    <property type="term" value="P:attachment of GPI anchor to protein"/>
    <property type="evidence" value="ECO:0007669"/>
    <property type="project" value="InterPro"/>
</dbReference>
<feature type="transmembrane region" description="Helical" evidence="9">
    <location>
        <begin position="170"/>
        <end position="197"/>
    </location>
</feature>
<feature type="transmembrane region" description="Helical" evidence="9">
    <location>
        <begin position="376"/>
        <end position="398"/>
    </location>
</feature>
<evidence type="ECO:0000256" key="3">
    <source>
        <dbReference type="ARBA" id="ARBA00010026"/>
    </source>
</evidence>
<dbReference type="GO" id="GO:0006506">
    <property type="term" value="P:GPI anchor biosynthetic process"/>
    <property type="evidence" value="ECO:0007669"/>
    <property type="project" value="UniProtKB-UniPathway"/>
</dbReference>
<evidence type="ECO:0000313" key="11">
    <source>
        <dbReference type="Proteomes" id="UP000567179"/>
    </source>
</evidence>
<dbReference type="GO" id="GO:0042765">
    <property type="term" value="C:GPI-anchor transamidase complex"/>
    <property type="evidence" value="ECO:0007669"/>
    <property type="project" value="InterPro"/>
</dbReference>
<accession>A0A8H5BIE7</accession>
<keyword evidence="5 9" id="KW-0812">Transmembrane</keyword>
<feature type="transmembrane region" description="Helical" evidence="9">
    <location>
        <begin position="217"/>
        <end position="238"/>
    </location>
</feature>
<keyword evidence="6" id="KW-0256">Endoplasmic reticulum</keyword>
<reference evidence="10 11" key="1">
    <citation type="journal article" date="2020" name="ISME J.">
        <title>Uncovering the hidden diversity of litter-decomposition mechanisms in mushroom-forming fungi.</title>
        <authorList>
            <person name="Floudas D."/>
            <person name="Bentzer J."/>
            <person name="Ahren D."/>
            <person name="Johansson T."/>
            <person name="Persson P."/>
            <person name="Tunlid A."/>
        </authorList>
    </citation>
    <scope>NUCLEOTIDE SEQUENCE [LARGE SCALE GENOMIC DNA]</scope>
    <source>
        <strain evidence="10 11">CBS 101986</strain>
    </source>
</reference>
<dbReference type="AlphaFoldDB" id="A0A8H5BIE7"/>
<feature type="transmembrane region" description="Helical" evidence="9">
    <location>
        <begin position="342"/>
        <end position="364"/>
    </location>
</feature>
<dbReference type="UniPathway" id="UPA00196"/>
<evidence type="ECO:0000256" key="9">
    <source>
        <dbReference type="SAM" id="Phobius"/>
    </source>
</evidence>
<keyword evidence="4" id="KW-0337">GPI-anchor biosynthesis</keyword>
<feature type="transmembrane region" description="Helical" evidence="9">
    <location>
        <begin position="303"/>
        <end position="321"/>
    </location>
</feature>
<feature type="transmembrane region" description="Helical" evidence="9">
    <location>
        <begin position="279"/>
        <end position="297"/>
    </location>
</feature>
<gene>
    <name evidence="10" type="ORF">D9619_001478</name>
</gene>
<protein>
    <recommendedName>
        <fullName evidence="12">PIG-U-domain-containing protein</fullName>
    </recommendedName>
</protein>
<evidence type="ECO:0000256" key="5">
    <source>
        <dbReference type="ARBA" id="ARBA00022692"/>
    </source>
</evidence>
<evidence type="ECO:0000256" key="2">
    <source>
        <dbReference type="ARBA" id="ARBA00004687"/>
    </source>
</evidence>
<dbReference type="InterPro" id="IPR009600">
    <property type="entry name" value="PIG-U"/>
</dbReference>
<comment type="caution">
    <text evidence="10">The sequence shown here is derived from an EMBL/GenBank/DDBJ whole genome shotgun (WGS) entry which is preliminary data.</text>
</comment>
<feature type="transmembrane region" description="Helical" evidence="9">
    <location>
        <begin position="140"/>
        <end position="164"/>
    </location>
</feature>
<evidence type="ECO:0000256" key="6">
    <source>
        <dbReference type="ARBA" id="ARBA00022824"/>
    </source>
</evidence>
<sequence>MASSKHSSSPPGRSNLPVTYAAIVASRLALSLTDLSNTLKHSQQLSSPLTSYSNLQEGIYLFNHDIDPYSGGTFRHSPLLLALFATILPNSRLAASVLWTANDAIGAWALVQTFRARQNVTSSSRDALVAAMYLLNPYNFLSSLALSTSSFESTLMLLSIMFAAQHKSSAALLALSFLVHLSPPAVVLLLPIILLLINNPLSHLASPQPQPMKLKQVAPLFGQFAAYFFALVVASTLVCGNWEWIYQTWGATLTLPDLTPTTGLWWYFFTEMFDHFRPFFLMVFTVHLLIYVVPISTKFQHDPLYATFILLGILATFKGYTTLSDPGLFLSMISIFPEVYSYFRHPIVTALLHLHSALLMPLFHHLWLAQGTGNANFYYATTLVFAIANGFAVVDCIWAGLRIAIGPNVEPYVVTQE</sequence>